<sequence>MIKQTAGQVQSCRLFLRFLGITPDKYIILSGLNPNENLTFHLLL</sequence>
<gene>
    <name evidence="1" type="ORF">SAMN05421736_115124</name>
</gene>
<proteinExistence type="predicted"/>
<dbReference type="AlphaFoldDB" id="A0A1H3TQ19"/>
<reference evidence="2" key="1">
    <citation type="submission" date="2016-10" db="EMBL/GenBank/DDBJ databases">
        <authorList>
            <person name="Varghese N."/>
            <person name="Submissions S."/>
        </authorList>
    </citation>
    <scope>NUCLEOTIDE SEQUENCE [LARGE SCALE GENOMIC DNA]</scope>
    <source>
        <strain evidence="2">SP</strain>
    </source>
</reference>
<name>A0A1H3TQ19_9BACI</name>
<evidence type="ECO:0000313" key="2">
    <source>
        <dbReference type="Proteomes" id="UP000198935"/>
    </source>
</evidence>
<organism evidence="1 2">
    <name type="scientific">Evansella caseinilytica</name>
    <dbReference type="NCBI Taxonomy" id="1503961"/>
    <lineage>
        <taxon>Bacteria</taxon>
        <taxon>Bacillati</taxon>
        <taxon>Bacillota</taxon>
        <taxon>Bacilli</taxon>
        <taxon>Bacillales</taxon>
        <taxon>Bacillaceae</taxon>
        <taxon>Evansella</taxon>
    </lineage>
</organism>
<dbReference type="STRING" id="1503961.SAMN05421736_115124"/>
<dbReference type="Proteomes" id="UP000198935">
    <property type="component" value="Unassembled WGS sequence"/>
</dbReference>
<accession>A0A1H3TQ19</accession>
<evidence type="ECO:0000313" key="1">
    <source>
        <dbReference type="EMBL" id="SDZ51911.1"/>
    </source>
</evidence>
<dbReference type="EMBL" id="FNPI01000015">
    <property type="protein sequence ID" value="SDZ51911.1"/>
    <property type="molecule type" value="Genomic_DNA"/>
</dbReference>
<keyword evidence="2" id="KW-1185">Reference proteome</keyword>
<protein>
    <submittedName>
        <fullName evidence="1">Uncharacterized protein</fullName>
    </submittedName>
</protein>